<reference evidence="1" key="1">
    <citation type="submission" date="2020-08" db="EMBL/GenBank/DDBJ databases">
        <title>Genome public.</title>
        <authorList>
            <person name="Liu C."/>
            <person name="Sun Q."/>
        </authorList>
    </citation>
    <scope>NUCLEOTIDE SEQUENCE</scope>
    <source>
        <strain evidence="1">NSJ-50</strain>
    </source>
</reference>
<sequence length="561" mass="64873">MKARLKLADGGEKTADAKIIEKDDRTVVYLEKEKFSKDVEYVDFLYDYFVKNTGDEGYFITDMCLSGTAQTFFKEREDTESVNEFSFVTCYGMNEGKTGILAIITGMQYDFGMVVGVKNGVYYTYPRFYIDCDMPYDDIRVELYRLDDGSYSAMARKYREYKLKNGCVPLKERAEKDARLKKAADSIEVRVRQGWKPAPSPVENQTPETEPEMHVACDFDRVGDISKSFKKEGIKNAEFCLVGWNIGGHDGRFPQIFPVDERLGGEEKLKNLIRNVKADGYGIVCHDDATAAYHIADCFDEEYLLKNKDGSLHARPYCWSGGRPYKICPRRQYEKFETENQKKIKALGFEGIHYIDVITILPILKCYDKNHPTNKKEGAEWYRKTMKLARETFGGFSSESGYDFAAEYLDYAMYSNFAMGKDEKIPMSDEIVPFWHLVYHGIILYNPCTFTLNYPAKGEKNRLKLIELGGRPLICYYANFAADNRWMGDEDFLCDTDAQLNQTAKWAKKMWEDYEELSDIRYEFMENHTKISDGVYKTEYSNGTAVTVDYNSETYKIERKN</sequence>
<gene>
    <name evidence="1" type="ORF">H8706_03410</name>
</gene>
<proteinExistence type="predicted"/>
<dbReference type="RefSeq" id="WP_262431495.1">
    <property type="nucleotide sequence ID" value="NZ_JACRTE010000003.1"/>
</dbReference>
<dbReference type="Gene3D" id="3.20.20.80">
    <property type="entry name" value="Glycosidases"/>
    <property type="match status" value="1"/>
</dbReference>
<dbReference type="InterPro" id="IPR043751">
    <property type="entry name" value="DUF5696"/>
</dbReference>
<accession>A0A926F733</accession>
<organism evidence="1 2">
    <name type="scientific">Qingrenia yutianensis</name>
    <dbReference type="NCBI Taxonomy" id="2763676"/>
    <lineage>
        <taxon>Bacteria</taxon>
        <taxon>Bacillati</taxon>
        <taxon>Bacillota</taxon>
        <taxon>Clostridia</taxon>
        <taxon>Eubacteriales</taxon>
        <taxon>Oscillospiraceae</taxon>
        <taxon>Qingrenia</taxon>
    </lineage>
</organism>
<keyword evidence="2" id="KW-1185">Reference proteome</keyword>
<comment type="caution">
    <text evidence="1">The sequence shown here is derived from an EMBL/GenBank/DDBJ whole genome shotgun (WGS) entry which is preliminary data.</text>
</comment>
<dbReference type="AlphaFoldDB" id="A0A926F733"/>
<dbReference type="Proteomes" id="UP000647416">
    <property type="component" value="Unassembled WGS sequence"/>
</dbReference>
<evidence type="ECO:0000313" key="2">
    <source>
        <dbReference type="Proteomes" id="UP000647416"/>
    </source>
</evidence>
<dbReference type="Pfam" id="PF18952">
    <property type="entry name" value="DUF5696"/>
    <property type="match status" value="1"/>
</dbReference>
<dbReference type="EMBL" id="JACRTE010000003">
    <property type="protein sequence ID" value="MBC8595916.1"/>
    <property type="molecule type" value="Genomic_DNA"/>
</dbReference>
<evidence type="ECO:0000313" key="1">
    <source>
        <dbReference type="EMBL" id="MBC8595916.1"/>
    </source>
</evidence>
<name>A0A926F733_9FIRM</name>
<protein>
    <submittedName>
        <fullName evidence="1">Uncharacterized protein</fullName>
    </submittedName>
</protein>